<dbReference type="AlphaFoldDB" id="A0A6A4HFB1"/>
<gene>
    <name evidence="2" type="ORF">BT96DRAFT_922072</name>
</gene>
<name>A0A6A4HFB1_9AGAR</name>
<protein>
    <submittedName>
        <fullName evidence="2">Uncharacterized protein</fullName>
    </submittedName>
</protein>
<dbReference type="Proteomes" id="UP000799118">
    <property type="component" value="Unassembled WGS sequence"/>
</dbReference>
<feature type="compositionally biased region" description="Basic and acidic residues" evidence="1">
    <location>
        <begin position="44"/>
        <end position="53"/>
    </location>
</feature>
<reference evidence="2" key="1">
    <citation type="journal article" date="2019" name="Environ. Microbiol.">
        <title>Fungal ecological strategies reflected in gene transcription - a case study of two litter decomposers.</title>
        <authorList>
            <person name="Barbi F."/>
            <person name="Kohler A."/>
            <person name="Barry K."/>
            <person name="Baskaran P."/>
            <person name="Daum C."/>
            <person name="Fauchery L."/>
            <person name="Ihrmark K."/>
            <person name="Kuo A."/>
            <person name="LaButti K."/>
            <person name="Lipzen A."/>
            <person name="Morin E."/>
            <person name="Grigoriev I.V."/>
            <person name="Henrissat B."/>
            <person name="Lindahl B."/>
            <person name="Martin F."/>
        </authorList>
    </citation>
    <scope>NUCLEOTIDE SEQUENCE</scope>
    <source>
        <strain evidence="2">JB14</strain>
    </source>
</reference>
<proteinExistence type="predicted"/>
<evidence type="ECO:0000313" key="3">
    <source>
        <dbReference type="Proteomes" id="UP000799118"/>
    </source>
</evidence>
<feature type="region of interest" description="Disordered" evidence="1">
    <location>
        <begin position="1"/>
        <end position="53"/>
    </location>
</feature>
<evidence type="ECO:0000313" key="2">
    <source>
        <dbReference type="EMBL" id="KAE9396500.1"/>
    </source>
</evidence>
<evidence type="ECO:0000256" key="1">
    <source>
        <dbReference type="SAM" id="MobiDB-lite"/>
    </source>
</evidence>
<keyword evidence="3" id="KW-1185">Reference proteome</keyword>
<dbReference type="OrthoDB" id="2986439at2759"/>
<dbReference type="EMBL" id="ML769512">
    <property type="protein sequence ID" value="KAE9396500.1"/>
    <property type="molecule type" value="Genomic_DNA"/>
</dbReference>
<accession>A0A6A4HFB1</accession>
<organism evidence="2 3">
    <name type="scientific">Gymnopus androsaceus JB14</name>
    <dbReference type="NCBI Taxonomy" id="1447944"/>
    <lineage>
        <taxon>Eukaryota</taxon>
        <taxon>Fungi</taxon>
        <taxon>Dikarya</taxon>
        <taxon>Basidiomycota</taxon>
        <taxon>Agaricomycotina</taxon>
        <taxon>Agaricomycetes</taxon>
        <taxon>Agaricomycetidae</taxon>
        <taxon>Agaricales</taxon>
        <taxon>Marasmiineae</taxon>
        <taxon>Omphalotaceae</taxon>
        <taxon>Gymnopus</taxon>
    </lineage>
</organism>
<feature type="compositionally biased region" description="Basic and acidic residues" evidence="1">
    <location>
        <begin position="27"/>
        <end position="37"/>
    </location>
</feature>
<sequence length="116" mass="13353">MSLHQPMLERRAIYPSNRAYSDTVQQESKDHETKDSKPCTTDNKVSEPFDPRGIEPCFANRHLTPEYTSYDPPRGYTAEEIMQFKGAKDSFESVDDVRKLIELRDKHGSLEGKPSF</sequence>